<protein>
    <recommendedName>
        <fullName evidence="3">Fungal-type protein kinase domain-containing protein</fullName>
    </recommendedName>
</protein>
<dbReference type="InParanoid" id="A0A0C3BN72"/>
<organism evidence="1 2">
    <name type="scientific">Piloderma croceum (strain F 1598)</name>
    <dbReference type="NCBI Taxonomy" id="765440"/>
    <lineage>
        <taxon>Eukaryota</taxon>
        <taxon>Fungi</taxon>
        <taxon>Dikarya</taxon>
        <taxon>Basidiomycota</taxon>
        <taxon>Agaricomycotina</taxon>
        <taxon>Agaricomycetes</taxon>
        <taxon>Agaricomycetidae</taxon>
        <taxon>Atheliales</taxon>
        <taxon>Atheliaceae</taxon>
        <taxon>Piloderma</taxon>
    </lineage>
</organism>
<dbReference type="AlphaFoldDB" id="A0A0C3BN72"/>
<dbReference type="Proteomes" id="UP000054166">
    <property type="component" value="Unassembled WGS sequence"/>
</dbReference>
<reference evidence="2" key="2">
    <citation type="submission" date="2015-01" db="EMBL/GenBank/DDBJ databases">
        <title>Evolutionary Origins and Diversification of the Mycorrhizal Mutualists.</title>
        <authorList>
            <consortium name="DOE Joint Genome Institute"/>
            <consortium name="Mycorrhizal Genomics Consortium"/>
            <person name="Kohler A."/>
            <person name="Kuo A."/>
            <person name="Nagy L.G."/>
            <person name="Floudas D."/>
            <person name="Copeland A."/>
            <person name="Barry K.W."/>
            <person name="Cichocki N."/>
            <person name="Veneault-Fourrey C."/>
            <person name="LaButti K."/>
            <person name="Lindquist E.A."/>
            <person name="Lipzen A."/>
            <person name="Lundell T."/>
            <person name="Morin E."/>
            <person name="Murat C."/>
            <person name="Riley R."/>
            <person name="Ohm R."/>
            <person name="Sun H."/>
            <person name="Tunlid A."/>
            <person name="Henrissat B."/>
            <person name="Grigoriev I.V."/>
            <person name="Hibbett D.S."/>
            <person name="Martin F."/>
        </authorList>
    </citation>
    <scope>NUCLEOTIDE SEQUENCE [LARGE SCALE GENOMIC DNA]</scope>
    <source>
        <strain evidence="2">F 1598</strain>
    </source>
</reference>
<keyword evidence="2" id="KW-1185">Reference proteome</keyword>
<name>A0A0C3BN72_PILCF</name>
<sequence>MIENKYYGVYEKLLNGVFDTLDTDYIVKPQYALPEAFQTPGVPSVDFVVTYVIALDEKPVFFLEIKLPGHVNLISTRIAADTQMRNRFSSFYNVVLTLKLHSISVMGQRLAFYSMEKATDHIMFIVMNLLFSRH</sequence>
<dbReference type="EMBL" id="KN832978">
    <property type="protein sequence ID" value="KIM87933.1"/>
    <property type="molecule type" value="Genomic_DNA"/>
</dbReference>
<gene>
    <name evidence="1" type="ORF">PILCRDRAFT_3645</name>
</gene>
<accession>A0A0C3BN72</accession>
<proteinExistence type="predicted"/>
<reference evidence="1 2" key="1">
    <citation type="submission" date="2014-04" db="EMBL/GenBank/DDBJ databases">
        <authorList>
            <consortium name="DOE Joint Genome Institute"/>
            <person name="Kuo A."/>
            <person name="Tarkka M."/>
            <person name="Buscot F."/>
            <person name="Kohler A."/>
            <person name="Nagy L.G."/>
            <person name="Floudas D."/>
            <person name="Copeland A."/>
            <person name="Barry K.W."/>
            <person name="Cichocki N."/>
            <person name="Veneault-Fourrey C."/>
            <person name="LaButti K."/>
            <person name="Lindquist E.A."/>
            <person name="Lipzen A."/>
            <person name="Lundell T."/>
            <person name="Morin E."/>
            <person name="Murat C."/>
            <person name="Sun H."/>
            <person name="Tunlid A."/>
            <person name="Henrissat B."/>
            <person name="Grigoriev I.V."/>
            <person name="Hibbett D.S."/>
            <person name="Martin F."/>
            <person name="Nordberg H.P."/>
            <person name="Cantor M.N."/>
            <person name="Hua S.X."/>
        </authorList>
    </citation>
    <scope>NUCLEOTIDE SEQUENCE [LARGE SCALE GENOMIC DNA]</scope>
    <source>
        <strain evidence="1 2">F 1598</strain>
    </source>
</reference>
<evidence type="ECO:0008006" key="3">
    <source>
        <dbReference type="Google" id="ProtNLM"/>
    </source>
</evidence>
<evidence type="ECO:0000313" key="2">
    <source>
        <dbReference type="Proteomes" id="UP000054166"/>
    </source>
</evidence>
<dbReference type="STRING" id="765440.A0A0C3BN72"/>
<dbReference type="OrthoDB" id="2602475at2759"/>
<evidence type="ECO:0000313" key="1">
    <source>
        <dbReference type="EMBL" id="KIM87933.1"/>
    </source>
</evidence>
<dbReference type="HOGENOM" id="CLU_085786_3_1_1"/>